<organism evidence="9 10">
    <name type="scientific">Podospora fimiseda</name>
    <dbReference type="NCBI Taxonomy" id="252190"/>
    <lineage>
        <taxon>Eukaryota</taxon>
        <taxon>Fungi</taxon>
        <taxon>Dikarya</taxon>
        <taxon>Ascomycota</taxon>
        <taxon>Pezizomycotina</taxon>
        <taxon>Sordariomycetes</taxon>
        <taxon>Sordariomycetidae</taxon>
        <taxon>Sordariales</taxon>
        <taxon>Podosporaceae</taxon>
        <taxon>Podospora</taxon>
    </lineage>
</organism>
<accession>A0AAN7GZG5</accession>
<feature type="transmembrane region" description="Helical" evidence="8">
    <location>
        <begin position="463"/>
        <end position="482"/>
    </location>
</feature>
<dbReference type="GO" id="GO:0016020">
    <property type="term" value="C:membrane"/>
    <property type="evidence" value="ECO:0007669"/>
    <property type="project" value="UniProtKB-SubCell"/>
</dbReference>
<evidence type="ECO:0000313" key="9">
    <source>
        <dbReference type="EMBL" id="KAK4227688.1"/>
    </source>
</evidence>
<keyword evidence="6" id="KW-0175">Coiled coil</keyword>
<sequence>MIIEKIATMESPLTPPSPVFSEIFSLVSLLFISIIVLLIQRYYLPLRTTPAYLLVPIFFALWLPASMVLLVPIDLASSATVDNDTAARGIWLLPRALKVSWRITYWLTFALTWFILPILAEYSDSGYREPKAKVLDSLNANAQYYLIVFGSGAVGLIYVLISYGHFSESLKSTVMALAYCWGLILAIYLMGHGLVSIPRRLFRDANISGKLRRIQTHAPSVYEKMEDAEMDLEDLELQIAELSRRKGGSVTFFQDWIEELVDMTNLPESQPVRTRLVRGSGEPTALPNVITEKYLAELTRRLMRAKHARSRYVSEWNRLLEDVVKTQKIIDSAASKKLDFGNPSSAHTGFWDRHNILTPYTRYLLHYHVVPYLRLGLGGFLALASACIIWSECVKGLLPSLSVIRYSVVHHKLGDKGQVGFAGQAIAGFWMLYMCAAALISITEVKVWRGRALVRRNTAHESAFWYASQVARLSVPLTYNFMTFLGKELYEDTVFYDFLGQLINLTPLGKWFDYLFPAFILVPVFATLFGLYGKVRNVLGFDGGIAGWGGDDDESQGELGYYGTGTWREGRDLIERELNGTSAAIRGRRADVIARGGSSDGSSRKPILKIPGSRGSGGRSSNGAGPSTPFGTSPTGTGGGGGRYVANTSARRVGGPPSRGGGNSRRGPAVLDDEGDDEGFFGALGHRFKNTIDTIDAPEWWTGMKKPKWMSGDDDDGGSSSRGNNSDVRRWFGGGNGGGNSGSGGGGRIRL</sequence>
<keyword evidence="10" id="KW-1185">Reference proteome</keyword>
<evidence type="ECO:0000256" key="7">
    <source>
        <dbReference type="SAM" id="MobiDB-lite"/>
    </source>
</evidence>
<dbReference type="AlphaFoldDB" id="A0AAN7GZG5"/>
<evidence type="ECO:0000256" key="3">
    <source>
        <dbReference type="ARBA" id="ARBA00022692"/>
    </source>
</evidence>
<feature type="transmembrane region" description="Helical" evidence="8">
    <location>
        <begin position="514"/>
        <end position="532"/>
    </location>
</feature>
<dbReference type="InterPro" id="IPR051584">
    <property type="entry name" value="GPCR-associated_LMBR1"/>
</dbReference>
<keyword evidence="5 8" id="KW-0472">Membrane</keyword>
<evidence type="ECO:0000313" key="10">
    <source>
        <dbReference type="Proteomes" id="UP001301958"/>
    </source>
</evidence>
<evidence type="ECO:0000256" key="8">
    <source>
        <dbReference type="SAM" id="Phobius"/>
    </source>
</evidence>
<evidence type="ECO:0000256" key="5">
    <source>
        <dbReference type="ARBA" id="ARBA00023136"/>
    </source>
</evidence>
<protein>
    <submittedName>
        <fullName evidence="9">LMBR1-like membrane protein-domain-containing protein</fullName>
    </submittedName>
</protein>
<comment type="similarity">
    <text evidence="2">Belongs to the LIMR family.</text>
</comment>
<feature type="transmembrane region" description="Helical" evidence="8">
    <location>
        <begin position="421"/>
        <end position="442"/>
    </location>
</feature>
<feature type="region of interest" description="Disordered" evidence="7">
    <location>
        <begin position="706"/>
        <end position="751"/>
    </location>
</feature>
<dbReference type="Pfam" id="PF04791">
    <property type="entry name" value="LMBR1"/>
    <property type="match status" value="1"/>
</dbReference>
<dbReference type="InterPro" id="IPR006876">
    <property type="entry name" value="LMBR1-like_membr_prot"/>
</dbReference>
<evidence type="ECO:0000256" key="1">
    <source>
        <dbReference type="ARBA" id="ARBA00004141"/>
    </source>
</evidence>
<feature type="compositionally biased region" description="Gly residues" evidence="7">
    <location>
        <begin position="732"/>
        <end position="751"/>
    </location>
</feature>
<evidence type="ECO:0000256" key="6">
    <source>
        <dbReference type="SAM" id="Coils"/>
    </source>
</evidence>
<feature type="transmembrane region" description="Helical" evidence="8">
    <location>
        <begin position="144"/>
        <end position="164"/>
    </location>
</feature>
<name>A0AAN7GZG5_9PEZI</name>
<feature type="transmembrane region" description="Helical" evidence="8">
    <location>
        <begin position="19"/>
        <end position="39"/>
    </location>
</feature>
<feature type="coiled-coil region" evidence="6">
    <location>
        <begin position="218"/>
        <end position="245"/>
    </location>
</feature>
<evidence type="ECO:0000256" key="4">
    <source>
        <dbReference type="ARBA" id="ARBA00022989"/>
    </source>
</evidence>
<reference evidence="9" key="1">
    <citation type="journal article" date="2023" name="Mol. Phylogenet. Evol.">
        <title>Genome-scale phylogeny and comparative genomics of the fungal order Sordariales.</title>
        <authorList>
            <person name="Hensen N."/>
            <person name="Bonometti L."/>
            <person name="Westerberg I."/>
            <person name="Brannstrom I.O."/>
            <person name="Guillou S."/>
            <person name="Cros-Aarteil S."/>
            <person name="Calhoun S."/>
            <person name="Haridas S."/>
            <person name="Kuo A."/>
            <person name="Mondo S."/>
            <person name="Pangilinan J."/>
            <person name="Riley R."/>
            <person name="LaButti K."/>
            <person name="Andreopoulos B."/>
            <person name="Lipzen A."/>
            <person name="Chen C."/>
            <person name="Yan M."/>
            <person name="Daum C."/>
            <person name="Ng V."/>
            <person name="Clum A."/>
            <person name="Steindorff A."/>
            <person name="Ohm R.A."/>
            <person name="Martin F."/>
            <person name="Silar P."/>
            <person name="Natvig D.O."/>
            <person name="Lalanne C."/>
            <person name="Gautier V."/>
            <person name="Ament-Velasquez S.L."/>
            <person name="Kruys A."/>
            <person name="Hutchinson M.I."/>
            <person name="Powell A.J."/>
            <person name="Barry K."/>
            <person name="Miller A.N."/>
            <person name="Grigoriev I.V."/>
            <person name="Debuchy R."/>
            <person name="Gladieux P."/>
            <person name="Hiltunen Thoren M."/>
            <person name="Johannesson H."/>
        </authorList>
    </citation>
    <scope>NUCLEOTIDE SEQUENCE</scope>
    <source>
        <strain evidence="9">CBS 990.96</strain>
    </source>
</reference>
<dbReference type="Proteomes" id="UP001301958">
    <property type="component" value="Unassembled WGS sequence"/>
</dbReference>
<feature type="transmembrane region" description="Helical" evidence="8">
    <location>
        <begin position="176"/>
        <end position="195"/>
    </location>
</feature>
<comment type="caution">
    <text evidence="9">The sequence shown here is derived from an EMBL/GenBank/DDBJ whole genome shotgun (WGS) entry which is preliminary data.</text>
</comment>
<dbReference type="PANTHER" id="PTHR21355">
    <property type="entry name" value="G-PROTEIN COUPLED RECEPTOR-ASSOCIATED PROTEIN LMBRD2"/>
    <property type="match status" value="1"/>
</dbReference>
<proteinExistence type="inferred from homology"/>
<feature type="transmembrane region" description="Helical" evidence="8">
    <location>
        <begin position="372"/>
        <end position="391"/>
    </location>
</feature>
<gene>
    <name evidence="9" type="ORF">QBC38DRAFT_499190</name>
</gene>
<feature type="compositionally biased region" description="Low complexity" evidence="7">
    <location>
        <begin position="621"/>
        <end position="635"/>
    </location>
</feature>
<feature type="transmembrane region" description="Helical" evidence="8">
    <location>
        <begin position="51"/>
        <end position="73"/>
    </location>
</feature>
<feature type="transmembrane region" description="Helical" evidence="8">
    <location>
        <begin position="103"/>
        <end position="123"/>
    </location>
</feature>
<reference evidence="9" key="2">
    <citation type="submission" date="2023-05" db="EMBL/GenBank/DDBJ databases">
        <authorList>
            <consortium name="Lawrence Berkeley National Laboratory"/>
            <person name="Steindorff A."/>
            <person name="Hensen N."/>
            <person name="Bonometti L."/>
            <person name="Westerberg I."/>
            <person name="Brannstrom I.O."/>
            <person name="Guillou S."/>
            <person name="Cros-Aarteil S."/>
            <person name="Calhoun S."/>
            <person name="Haridas S."/>
            <person name="Kuo A."/>
            <person name="Mondo S."/>
            <person name="Pangilinan J."/>
            <person name="Riley R."/>
            <person name="Labutti K."/>
            <person name="Andreopoulos B."/>
            <person name="Lipzen A."/>
            <person name="Chen C."/>
            <person name="Yanf M."/>
            <person name="Daum C."/>
            <person name="Ng V."/>
            <person name="Clum A."/>
            <person name="Ohm R."/>
            <person name="Martin F."/>
            <person name="Silar P."/>
            <person name="Natvig D."/>
            <person name="Lalanne C."/>
            <person name="Gautier V."/>
            <person name="Ament-Velasquez S.L."/>
            <person name="Kruys A."/>
            <person name="Hutchinson M.I."/>
            <person name="Powell A.J."/>
            <person name="Barry K."/>
            <person name="Miller A.N."/>
            <person name="Grigoriev I.V."/>
            <person name="Debuchy R."/>
            <person name="Gladieux P."/>
            <person name="Thoren M.H."/>
            <person name="Johannesson H."/>
        </authorList>
    </citation>
    <scope>NUCLEOTIDE SEQUENCE</scope>
    <source>
        <strain evidence="9">CBS 990.96</strain>
    </source>
</reference>
<dbReference type="EMBL" id="MU865328">
    <property type="protein sequence ID" value="KAK4227688.1"/>
    <property type="molecule type" value="Genomic_DNA"/>
</dbReference>
<feature type="region of interest" description="Disordered" evidence="7">
    <location>
        <begin position="594"/>
        <end position="678"/>
    </location>
</feature>
<comment type="subcellular location">
    <subcellularLocation>
        <location evidence="1">Membrane</location>
        <topology evidence="1">Multi-pass membrane protein</topology>
    </subcellularLocation>
</comment>
<keyword evidence="4 8" id="KW-1133">Transmembrane helix</keyword>
<keyword evidence="3 8" id="KW-0812">Transmembrane</keyword>
<evidence type="ECO:0000256" key="2">
    <source>
        <dbReference type="ARBA" id="ARBA00010487"/>
    </source>
</evidence>
<dbReference type="PANTHER" id="PTHR21355:SF0">
    <property type="entry name" value="G-PROTEIN COUPLED RECEPTOR-ASSOCIATED PROTEIN LMBRD2"/>
    <property type="match status" value="1"/>
</dbReference>